<dbReference type="GO" id="GO:0008233">
    <property type="term" value="F:peptidase activity"/>
    <property type="evidence" value="ECO:0007669"/>
    <property type="project" value="InterPro"/>
</dbReference>
<feature type="domain" description="Peptidase M15C" evidence="3">
    <location>
        <begin position="134"/>
        <end position="213"/>
    </location>
</feature>
<evidence type="ECO:0000313" key="5">
    <source>
        <dbReference type="Proteomes" id="UP000193484"/>
    </source>
</evidence>
<dbReference type="Pfam" id="PF13539">
    <property type="entry name" value="Peptidase_M15_4"/>
    <property type="match status" value="1"/>
</dbReference>
<dbReference type="InterPro" id="IPR009045">
    <property type="entry name" value="Zn_M74/Hedgehog-like"/>
</dbReference>
<comment type="caution">
    <text evidence="4">The sequence shown here is derived from an EMBL/GenBank/DDBJ whole genome shotgun (WGS) entry which is preliminary data.</text>
</comment>
<evidence type="ECO:0000256" key="1">
    <source>
        <dbReference type="SAM" id="MobiDB-lite"/>
    </source>
</evidence>
<sequence length="217" mass="23441">MAAAVLLAGCGSGPAPAPPAPTPAPPPAATPAPDGTPVSAAELGPSWHAGCPVGPGELRRVEVEHLGYDGKIHRGALIVHRSLVPQVRQIFAELLAVKYPIERIRTVERYPNAEDELSMRDNNTSAFNCRGIPGSDSWSLHAYGRAIDLNPLVNPYISKSGRLEPATAAEYVDRNRRHPGTLIGGDDAVRAFTDRGWSWGGDWTDPKDYQHFESPRR</sequence>
<dbReference type="AlphaFoldDB" id="A0A1X1RA11"/>
<feature type="chain" id="PRO_5013389774" evidence="2">
    <location>
        <begin position="18"/>
        <end position="217"/>
    </location>
</feature>
<reference evidence="4 5" key="1">
    <citation type="submission" date="2016-01" db="EMBL/GenBank/DDBJ databases">
        <title>The new phylogeny of the genus Mycobacterium.</title>
        <authorList>
            <person name="Tarcisio F."/>
            <person name="Conor M."/>
            <person name="Antonella G."/>
            <person name="Elisabetta G."/>
            <person name="Giulia F.S."/>
            <person name="Sara T."/>
            <person name="Anna F."/>
            <person name="Clotilde B."/>
            <person name="Roberto B."/>
            <person name="Veronica D.S."/>
            <person name="Fabio R."/>
            <person name="Monica P."/>
            <person name="Olivier J."/>
            <person name="Enrico T."/>
            <person name="Nicola S."/>
        </authorList>
    </citation>
    <scope>NUCLEOTIDE SEQUENCE [LARGE SCALE GENOMIC DNA]</scope>
    <source>
        <strain evidence="4 5">DSM 44179</strain>
    </source>
</reference>
<dbReference type="STRING" id="1793.AWC04_12415"/>
<dbReference type="Gene3D" id="3.30.1380.10">
    <property type="match status" value="1"/>
</dbReference>
<evidence type="ECO:0000313" key="4">
    <source>
        <dbReference type="EMBL" id="ORV02089.1"/>
    </source>
</evidence>
<proteinExistence type="predicted"/>
<evidence type="ECO:0000256" key="2">
    <source>
        <dbReference type="SAM" id="SignalP"/>
    </source>
</evidence>
<dbReference type="InterPro" id="IPR039561">
    <property type="entry name" value="Peptidase_M15C"/>
</dbReference>
<dbReference type="Proteomes" id="UP000193484">
    <property type="component" value="Unassembled WGS sequence"/>
</dbReference>
<feature type="region of interest" description="Disordered" evidence="1">
    <location>
        <begin position="12"/>
        <end position="46"/>
    </location>
</feature>
<dbReference type="SUPFAM" id="SSF55166">
    <property type="entry name" value="Hedgehog/DD-peptidase"/>
    <property type="match status" value="1"/>
</dbReference>
<keyword evidence="2" id="KW-0732">Signal</keyword>
<dbReference type="EMBL" id="LQOJ01000042">
    <property type="protein sequence ID" value="ORV02089.1"/>
    <property type="molecule type" value="Genomic_DNA"/>
</dbReference>
<accession>A0A1X1RA11</accession>
<dbReference type="OrthoDB" id="9799970at2"/>
<organism evidence="4 5">
    <name type="scientific">Mycolicibacterium fallax</name>
    <name type="common">Mycobacterium fallax</name>
    <dbReference type="NCBI Taxonomy" id="1793"/>
    <lineage>
        <taxon>Bacteria</taxon>
        <taxon>Bacillati</taxon>
        <taxon>Actinomycetota</taxon>
        <taxon>Actinomycetes</taxon>
        <taxon>Mycobacteriales</taxon>
        <taxon>Mycobacteriaceae</taxon>
        <taxon>Mycolicibacterium</taxon>
    </lineage>
</organism>
<gene>
    <name evidence="4" type="ORF">AWC04_12415</name>
</gene>
<protein>
    <submittedName>
        <fullName evidence="4">Peptidase M15</fullName>
    </submittedName>
</protein>
<name>A0A1X1RA11_MYCFA</name>
<feature type="compositionally biased region" description="Pro residues" evidence="1">
    <location>
        <begin position="15"/>
        <end position="30"/>
    </location>
</feature>
<keyword evidence="5" id="KW-1185">Reference proteome</keyword>
<evidence type="ECO:0000259" key="3">
    <source>
        <dbReference type="Pfam" id="PF13539"/>
    </source>
</evidence>
<feature type="signal peptide" evidence="2">
    <location>
        <begin position="1"/>
        <end position="17"/>
    </location>
</feature>